<dbReference type="SUPFAM" id="SSF50465">
    <property type="entry name" value="EF-Tu/eEF-1alpha/eIF2-gamma C-terminal domain"/>
    <property type="match status" value="1"/>
</dbReference>
<dbReference type="InterPro" id="IPR005225">
    <property type="entry name" value="Small_GTP-bd"/>
</dbReference>
<name>L0KAL9_HALHC</name>
<evidence type="ECO:0000259" key="9">
    <source>
        <dbReference type="PROSITE" id="PS51722"/>
    </source>
</evidence>
<dbReference type="CDD" id="cd04171">
    <property type="entry name" value="SelB"/>
    <property type="match status" value="1"/>
</dbReference>
<dbReference type="GO" id="GO:0003723">
    <property type="term" value="F:RNA binding"/>
    <property type="evidence" value="ECO:0007669"/>
    <property type="project" value="InterPro"/>
</dbReference>
<organism evidence="10 11">
    <name type="scientific">Halobacteroides halobius (strain ATCC 35273 / DSM 5150 / MD-1)</name>
    <dbReference type="NCBI Taxonomy" id="748449"/>
    <lineage>
        <taxon>Bacteria</taxon>
        <taxon>Bacillati</taxon>
        <taxon>Bacillota</taxon>
        <taxon>Clostridia</taxon>
        <taxon>Halanaerobiales</taxon>
        <taxon>Halobacteroidaceae</taxon>
        <taxon>Halobacteroides</taxon>
    </lineage>
</organism>
<dbReference type="Pfam" id="PF00009">
    <property type="entry name" value="GTP_EFTU"/>
    <property type="match status" value="1"/>
</dbReference>
<dbReference type="GO" id="GO:0003746">
    <property type="term" value="F:translation elongation factor activity"/>
    <property type="evidence" value="ECO:0007669"/>
    <property type="project" value="UniProtKB-KW"/>
</dbReference>
<dbReference type="InterPro" id="IPR015190">
    <property type="entry name" value="Elong_fac_SelB-wing-hlx_typ-2"/>
</dbReference>
<dbReference type="InterPro" id="IPR009000">
    <property type="entry name" value="Transl_B-barrel_sf"/>
</dbReference>
<dbReference type="SUPFAM" id="SSF46785">
    <property type="entry name" value="Winged helix' DNA-binding domain"/>
    <property type="match status" value="3"/>
</dbReference>
<dbReference type="PROSITE" id="PS51722">
    <property type="entry name" value="G_TR_2"/>
    <property type="match status" value="1"/>
</dbReference>
<evidence type="ECO:0000256" key="1">
    <source>
        <dbReference type="ARBA" id="ARBA00004496"/>
    </source>
</evidence>
<dbReference type="InterPro" id="IPR000795">
    <property type="entry name" value="T_Tr_GTP-bd_dom"/>
</dbReference>
<dbReference type="InterPro" id="IPR009001">
    <property type="entry name" value="Transl_elong_EF1A/Init_IF2_C"/>
</dbReference>
<dbReference type="OrthoDB" id="9804504at2"/>
<dbReference type="GO" id="GO:0003924">
    <property type="term" value="F:GTPase activity"/>
    <property type="evidence" value="ECO:0007669"/>
    <property type="project" value="InterPro"/>
</dbReference>
<evidence type="ECO:0000256" key="4">
    <source>
        <dbReference type="ARBA" id="ARBA00022741"/>
    </source>
</evidence>
<dbReference type="Gene3D" id="2.40.30.10">
    <property type="entry name" value="Translation factors"/>
    <property type="match status" value="1"/>
</dbReference>
<dbReference type="InterPro" id="IPR004161">
    <property type="entry name" value="EFTu-like_2"/>
</dbReference>
<evidence type="ECO:0000313" key="11">
    <source>
        <dbReference type="Proteomes" id="UP000010880"/>
    </source>
</evidence>
<keyword evidence="3" id="KW-0963">Cytoplasm</keyword>
<keyword evidence="10" id="KW-0251">Elongation factor</keyword>
<dbReference type="PANTHER" id="PTHR43721">
    <property type="entry name" value="ELONGATION FACTOR TU-RELATED"/>
    <property type="match status" value="1"/>
</dbReference>
<dbReference type="InterPro" id="IPR015191">
    <property type="entry name" value="SelB_WHD4"/>
</dbReference>
<keyword evidence="5" id="KW-0648">Protein biosynthesis</keyword>
<keyword evidence="11" id="KW-1185">Reference proteome</keyword>
<evidence type="ECO:0000256" key="7">
    <source>
        <dbReference type="ARBA" id="ARBA00025526"/>
    </source>
</evidence>
<comment type="function">
    <text evidence="7">Translation factor necessary for the incorporation of selenocysteine into proteins. It probably replaces EF-Tu for the insertion of selenocysteine directed by the UGA codon. SelB binds GTP and GDP.</text>
</comment>
<dbReference type="GO" id="GO:0005737">
    <property type="term" value="C:cytoplasm"/>
    <property type="evidence" value="ECO:0007669"/>
    <property type="project" value="UniProtKB-SubCell"/>
</dbReference>
<dbReference type="InterPro" id="IPR027417">
    <property type="entry name" value="P-loop_NTPase"/>
</dbReference>
<dbReference type="Pfam" id="PF09107">
    <property type="entry name" value="WHD_3rd_SelB"/>
    <property type="match status" value="1"/>
</dbReference>
<dbReference type="CDD" id="cd15491">
    <property type="entry name" value="selB_III"/>
    <property type="match status" value="1"/>
</dbReference>
<dbReference type="AlphaFoldDB" id="L0KAL9"/>
<keyword evidence="4" id="KW-0547">Nucleotide-binding</keyword>
<dbReference type="KEGG" id="hhl:Halha_2180"/>
<protein>
    <recommendedName>
        <fullName evidence="2">Selenocysteine-specific elongation factor</fullName>
    </recommendedName>
    <alternativeName>
        <fullName evidence="8">SelB translation factor</fullName>
    </alternativeName>
</protein>
<dbReference type="NCBIfam" id="TIGR00475">
    <property type="entry name" value="selB"/>
    <property type="match status" value="1"/>
</dbReference>
<evidence type="ECO:0000256" key="8">
    <source>
        <dbReference type="ARBA" id="ARBA00031615"/>
    </source>
</evidence>
<dbReference type="InterPro" id="IPR004535">
    <property type="entry name" value="Transl_elong_SelB"/>
</dbReference>
<dbReference type="eggNOG" id="COG3276">
    <property type="taxonomic scope" value="Bacteria"/>
</dbReference>
<dbReference type="Gene3D" id="3.40.50.300">
    <property type="entry name" value="P-loop containing nucleotide triphosphate hydrolases"/>
    <property type="match status" value="1"/>
</dbReference>
<dbReference type="PANTHER" id="PTHR43721:SF22">
    <property type="entry name" value="ELONGATION FACTOR TU, MITOCHONDRIAL"/>
    <property type="match status" value="1"/>
</dbReference>
<evidence type="ECO:0000256" key="2">
    <source>
        <dbReference type="ARBA" id="ARBA00015953"/>
    </source>
</evidence>
<dbReference type="EMBL" id="CP003359">
    <property type="protein sequence ID" value="AGB42061.1"/>
    <property type="molecule type" value="Genomic_DNA"/>
</dbReference>
<dbReference type="RefSeq" id="WP_015327775.1">
    <property type="nucleotide sequence ID" value="NC_019978.1"/>
</dbReference>
<dbReference type="PATRIC" id="fig|748449.3.peg.2094"/>
<keyword evidence="6" id="KW-0342">GTP-binding</keyword>
<reference evidence="11" key="1">
    <citation type="submission" date="2012-02" db="EMBL/GenBank/DDBJ databases">
        <title>The complete genome of Halobacteroides halobius DSM 5150.</title>
        <authorList>
            <person name="Lucas S."/>
            <person name="Copeland A."/>
            <person name="Lapidus A."/>
            <person name="Glavina del Rio T."/>
            <person name="Dalin E."/>
            <person name="Tice H."/>
            <person name="Bruce D."/>
            <person name="Goodwin L."/>
            <person name="Pitluck S."/>
            <person name="Peters L."/>
            <person name="Mikhailova N."/>
            <person name="Gu W."/>
            <person name="Kyrpides N."/>
            <person name="Mavromatis K."/>
            <person name="Ivanova N."/>
            <person name="Brettin T."/>
            <person name="Detter J.C."/>
            <person name="Han C."/>
            <person name="Larimer F."/>
            <person name="Land M."/>
            <person name="Hauser L."/>
            <person name="Markowitz V."/>
            <person name="Cheng J.-F."/>
            <person name="Hugenholtz P."/>
            <person name="Woyke T."/>
            <person name="Wu D."/>
            <person name="Tindall B."/>
            <person name="Pomrenke H."/>
            <person name="Brambilla E."/>
            <person name="Klenk H.-P."/>
            <person name="Eisen J.A."/>
        </authorList>
    </citation>
    <scope>NUCLEOTIDE SEQUENCE [LARGE SCALE GENOMIC DNA]</scope>
    <source>
        <strain evidence="11">ATCC 35273 / DSM 5150 / MD-1</strain>
    </source>
</reference>
<dbReference type="Pfam" id="PF03144">
    <property type="entry name" value="GTP_EFTU_D2"/>
    <property type="match status" value="1"/>
</dbReference>
<dbReference type="GO" id="GO:0001514">
    <property type="term" value="P:selenocysteine incorporation"/>
    <property type="evidence" value="ECO:0007669"/>
    <property type="project" value="InterPro"/>
</dbReference>
<dbReference type="CDD" id="cd03696">
    <property type="entry name" value="SelB_II"/>
    <property type="match status" value="1"/>
</dbReference>
<feature type="domain" description="Tr-type G" evidence="9">
    <location>
        <begin position="2"/>
        <end position="174"/>
    </location>
</feature>
<proteinExistence type="predicted"/>
<evidence type="ECO:0000256" key="6">
    <source>
        <dbReference type="ARBA" id="ARBA00023134"/>
    </source>
</evidence>
<dbReference type="STRING" id="748449.Halha_2180"/>
<dbReference type="Gene3D" id="1.10.10.10">
    <property type="entry name" value="Winged helix-like DNA-binding domain superfamily/Winged helix DNA-binding domain"/>
    <property type="match status" value="1"/>
</dbReference>
<evidence type="ECO:0000256" key="3">
    <source>
        <dbReference type="ARBA" id="ARBA00022490"/>
    </source>
</evidence>
<dbReference type="Pfam" id="PF25461">
    <property type="entry name" value="Beta-barrel_SelB"/>
    <property type="match status" value="1"/>
</dbReference>
<evidence type="ECO:0000313" key="10">
    <source>
        <dbReference type="EMBL" id="AGB42061.1"/>
    </source>
</evidence>
<dbReference type="SUPFAM" id="SSF50447">
    <property type="entry name" value="Translation proteins"/>
    <property type="match status" value="1"/>
</dbReference>
<sequence>MSKNLIIGTAGHVDHGKTTLIKALTGQDTDRLDEENERGVSIELGFSHLELNDDLQVGIIDVPGHEKFIKNMLAGAGGVDLGLLVVAADEIIMQQTREHLEILDLLNVKQGLIAVTKSDLVDDEWLNLVIYEIKEAVKDTFLEGTSVIPVSAVEETGIDKLKEEIEEVIADIPTKDKTGNTYFPIDRVFSLTGHGTIVTGTLLKGQIKEGAKLRIYPSGIDVRVRSLQVHEKGVETAYPGQRVGINLSGVDTKEVDRGDVLATKESLVKTEYLDARLEMLSSAPLILKHGDRIRLHLGAEEVLGRVYLLDNEELYPGEEGLVQFRLEEEVVANFKERYVIRRYSPMTTIGGGQILESNPIRHRKFEEDTIKALKIKEVGSSKERIELALKRNTSKPLSIEELIQITSLSTKQLSNKLASLVEDGRVVELATGRESSWLHQSHIQQLREEIISYLQDYHQQYHLRWGIDKEELRTKLSLRLDSNQYDLLLADLKQTNKIEEQDAKLSLENFEVEFNLEEEKIKEEILTSFNAQGFQPPRLEKVISDFANEDLATEIVDFLITNNKLVKVAENLYLHHQVLDKAKSLLREYLIKEGQISLAQFRDLLNSSRKYALPLLDYFDKQGVTKREGDIRHLEDK</sequence>
<dbReference type="InterPro" id="IPR050055">
    <property type="entry name" value="EF-Tu_GTPase"/>
</dbReference>
<dbReference type="InterPro" id="IPR036390">
    <property type="entry name" value="WH_DNA-bd_sf"/>
</dbReference>
<dbReference type="Gene3D" id="1.10.10.2770">
    <property type="match status" value="1"/>
</dbReference>
<dbReference type="InterPro" id="IPR036388">
    <property type="entry name" value="WH-like_DNA-bd_sf"/>
</dbReference>
<gene>
    <name evidence="10" type="ordered locus">Halha_2180</name>
</gene>
<dbReference type="GO" id="GO:0005525">
    <property type="term" value="F:GTP binding"/>
    <property type="evidence" value="ECO:0007669"/>
    <property type="project" value="UniProtKB-KW"/>
</dbReference>
<dbReference type="SUPFAM" id="SSF52540">
    <property type="entry name" value="P-loop containing nucleoside triphosphate hydrolases"/>
    <property type="match status" value="1"/>
</dbReference>
<dbReference type="Proteomes" id="UP000010880">
    <property type="component" value="Chromosome"/>
</dbReference>
<dbReference type="InterPro" id="IPR057335">
    <property type="entry name" value="Beta-barrel_SelB"/>
</dbReference>
<dbReference type="NCBIfam" id="TIGR00231">
    <property type="entry name" value="small_GTP"/>
    <property type="match status" value="1"/>
</dbReference>
<comment type="subcellular location">
    <subcellularLocation>
        <location evidence="1">Cytoplasm</location>
    </subcellularLocation>
</comment>
<accession>L0KAL9</accession>
<dbReference type="Pfam" id="PF09106">
    <property type="entry name" value="WHD_2nd_SelB"/>
    <property type="match status" value="1"/>
</dbReference>
<dbReference type="HOGENOM" id="CLU_023030_3_0_9"/>
<evidence type="ECO:0000256" key="5">
    <source>
        <dbReference type="ARBA" id="ARBA00022917"/>
    </source>
</evidence>
<dbReference type="PRINTS" id="PR00315">
    <property type="entry name" value="ELONGATNFCT"/>
</dbReference>